<evidence type="ECO:0000313" key="1">
    <source>
        <dbReference type="EMBL" id="MFC4374350.1"/>
    </source>
</evidence>
<dbReference type="RefSeq" id="WP_378559200.1">
    <property type="nucleotide sequence ID" value="NZ_JBHSDL010000009.1"/>
</dbReference>
<evidence type="ECO:0008006" key="3">
    <source>
        <dbReference type="Google" id="ProtNLM"/>
    </source>
</evidence>
<name>A0ABV8VH40_9NOCA</name>
<dbReference type="Proteomes" id="UP001595844">
    <property type="component" value="Unassembled WGS sequence"/>
</dbReference>
<gene>
    <name evidence="1" type="ORF">ACFO5K_09565</name>
</gene>
<reference evidence="2" key="1">
    <citation type="journal article" date="2019" name="Int. J. Syst. Evol. Microbiol.">
        <title>The Global Catalogue of Microorganisms (GCM) 10K type strain sequencing project: providing services to taxonomists for standard genome sequencing and annotation.</title>
        <authorList>
            <consortium name="The Broad Institute Genomics Platform"/>
            <consortium name="The Broad Institute Genome Sequencing Center for Infectious Disease"/>
            <person name="Wu L."/>
            <person name="Ma J."/>
        </authorList>
    </citation>
    <scope>NUCLEOTIDE SEQUENCE [LARGE SCALE GENOMIC DNA]</scope>
    <source>
        <strain evidence="2">IBRC-M 10490</strain>
    </source>
</reference>
<dbReference type="EMBL" id="JBHSDL010000009">
    <property type="protein sequence ID" value="MFC4374350.1"/>
    <property type="molecule type" value="Genomic_DNA"/>
</dbReference>
<sequence length="338" mass="35960">MNAPSHRRASGLRSWFSARGRLEFCLTLASVTLLTGACVALILVPRNAGPLQLATDEAEVLGITADIDDPRLTPVRRQVQPFGPIMVRRVAAGDRDDALLVAHPGHSADLDVLERELAPAVADVNAVWGTDWNRAPVVIVAASPAEFTALTRSAGTDTGAEVAAVSLTGSYPPGTRPTEQRIVFNPDARRRVGDEGMAVLLRHELAHIATRAATTDGSPLWLLEGFAEYIAQHSSGATFSQIAPTLTTRLRAGALPADLVGDAEFAGPDAAFAYESAWSACAFLAERYGRTGLVELYERLATGPQSAAAQEAAFDTVLGTSRADLLDGWRSWLRARAL</sequence>
<evidence type="ECO:0000313" key="2">
    <source>
        <dbReference type="Proteomes" id="UP001595844"/>
    </source>
</evidence>
<comment type="caution">
    <text evidence="1">The sequence shown here is derived from an EMBL/GenBank/DDBJ whole genome shotgun (WGS) entry which is preliminary data.</text>
</comment>
<keyword evidence="2" id="KW-1185">Reference proteome</keyword>
<organism evidence="1 2">
    <name type="scientific">Nocardia halotolerans</name>
    <dbReference type="NCBI Taxonomy" id="1755878"/>
    <lineage>
        <taxon>Bacteria</taxon>
        <taxon>Bacillati</taxon>
        <taxon>Actinomycetota</taxon>
        <taxon>Actinomycetes</taxon>
        <taxon>Mycobacteriales</taxon>
        <taxon>Nocardiaceae</taxon>
        <taxon>Nocardia</taxon>
    </lineage>
</organism>
<accession>A0ABV8VH40</accession>
<proteinExistence type="predicted"/>
<protein>
    <recommendedName>
        <fullName evidence="3">Peptidase MA superfamily protein</fullName>
    </recommendedName>
</protein>